<organism evidence="1 2">
    <name type="scientific">Flavobacterium aurantiibacter</name>
    <dbReference type="NCBI Taxonomy" id="2023067"/>
    <lineage>
        <taxon>Bacteria</taxon>
        <taxon>Pseudomonadati</taxon>
        <taxon>Bacteroidota</taxon>
        <taxon>Flavobacteriia</taxon>
        <taxon>Flavobacteriales</taxon>
        <taxon>Flavobacteriaceae</taxon>
        <taxon>Flavobacterium</taxon>
    </lineage>
</organism>
<evidence type="ECO:0000313" key="1">
    <source>
        <dbReference type="EMBL" id="OYQ40599.1"/>
    </source>
</evidence>
<dbReference type="Proteomes" id="UP000216035">
    <property type="component" value="Unassembled WGS sequence"/>
</dbReference>
<dbReference type="RefSeq" id="WP_094487302.1">
    <property type="nucleotide sequence ID" value="NZ_NOXX01000221.1"/>
</dbReference>
<sequence length="427" mass="49432">MKEDFLHYVWKFQKFNHQNLFTTSGEPLSIVNQGFYLKSSGPDFFNAKIRIGQQLWVGNVEIHLKSSDWYLHRHEQDAKYKNVILHVVWHYDYDIFLENNATIPVLELQGRVSATLVHSYQNLLQSKTWIYCEKLISSVPVELVHTFLERLFIERAERKAMSITELFRSQNGDWEATLFVALAKAFGLNSNAIAFEQMAQRVGFKAVIKESANLIGLEALFLGSCQLLEAEHQDYYVQQLQAEFGFLKIKYQISTELLHPVEFFKLRPENFPTIRLVQLAAFYHQSPYKFEKLLQATNLKQLSQIFQGGVSAYWQTHYIPDKATRASPKHLSQSFVDLLVINTIIPFLFAYYNENGQTRSDFLIDLAVEIKPENNTIIKRFSDLDLKAKSAFESQALLELKQQYCEKGRCMNCSIGVHLLSKSEKSA</sequence>
<protein>
    <recommendedName>
        <fullName evidence="3">DUF2851 domain-containing protein</fullName>
    </recommendedName>
</protein>
<keyword evidence="2" id="KW-1185">Reference proteome</keyword>
<dbReference type="OrthoDB" id="1005072at2"/>
<gene>
    <name evidence="1" type="ORF">CHX27_13570</name>
</gene>
<evidence type="ECO:0008006" key="3">
    <source>
        <dbReference type="Google" id="ProtNLM"/>
    </source>
</evidence>
<proteinExistence type="predicted"/>
<dbReference type="InterPro" id="IPR021272">
    <property type="entry name" value="DUF2851"/>
</dbReference>
<dbReference type="EMBL" id="NOXX01000221">
    <property type="protein sequence ID" value="OYQ40599.1"/>
    <property type="molecule type" value="Genomic_DNA"/>
</dbReference>
<dbReference type="Pfam" id="PF11013">
    <property type="entry name" value="DUF2851"/>
    <property type="match status" value="1"/>
</dbReference>
<name>A0A255ZGN7_9FLAO</name>
<comment type="caution">
    <text evidence="1">The sequence shown here is derived from an EMBL/GenBank/DDBJ whole genome shotgun (WGS) entry which is preliminary data.</text>
</comment>
<evidence type="ECO:0000313" key="2">
    <source>
        <dbReference type="Proteomes" id="UP000216035"/>
    </source>
</evidence>
<accession>A0A255ZGN7</accession>
<reference evidence="1 2" key="1">
    <citation type="submission" date="2017-07" db="EMBL/GenBank/DDBJ databases">
        <title>Flavobacterium cyanobacteriorum sp. nov., isolated from cyanobacterial aggregates in a eutrophic lake.</title>
        <authorList>
            <person name="Cai H."/>
        </authorList>
    </citation>
    <scope>NUCLEOTIDE SEQUENCE [LARGE SCALE GENOMIC DNA]</scope>
    <source>
        <strain evidence="1 2">TH167</strain>
    </source>
</reference>
<dbReference type="AlphaFoldDB" id="A0A255ZGN7"/>